<name>A0AB35FTL5_STRGN</name>
<dbReference type="RefSeq" id="WP_061596416.1">
    <property type="nucleotide sequence ID" value="NZ_JAHZQA010000003.1"/>
</dbReference>
<keyword evidence="2" id="KW-0812">Transmembrane</keyword>
<evidence type="ECO:0000256" key="1">
    <source>
        <dbReference type="SAM" id="Coils"/>
    </source>
</evidence>
<keyword evidence="2" id="KW-1133">Transmembrane helix</keyword>
<organism evidence="3 4">
    <name type="scientific">Streptococcus gordonii</name>
    <dbReference type="NCBI Taxonomy" id="1302"/>
    <lineage>
        <taxon>Bacteria</taxon>
        <taxon>Bacillati</taxon>
        <taxon>Bacillota</taxon>
        <taxon>Bacilli</taxon>
        <taxon>Lactobacillales</taxon>
        <taxon>Streptococcaceae</taxon>
        <taxon>Streptococcus</taxon>
    </lineage>
</organism>
<feature type="transmembrane region" description="Helical" evidence="2">
    <location>
        <begin position="6"/>
        <end position="27"/>
    </location>
</feature>
<gene>
    <name evidence="3" type="ORF">K1I74_04620</name>
</gene>
<evidence type="ECO:0000313" key="3">
    <source>
        <dbReference type="EMBL" id="MBZ2127345.1"/>
    </source>
</evidence>
<dbReference type="EMBL" id="JAHZQA010000003">
    <property type="protein sequence ID" value="MBZ2127345.1"/>
    <property type="molecule type" value="Genomic_DNA"/>
</dbReference>
<keyword evidence="1" id="KW-0175">Coiled coil</keyword>
<accession>A0AB35FTL5</accession>
<evidence type="ECO:0008006" key="5">
    <source>
        <dbReference type="Google" id="ProtNLM"/>
    </source>
</evidence>
<protein>
    <recommendedName>
        <fullName evidence="5">Phage membrane protein</fullName>
    </recommendedName>
</protein>
<keyword evidence="2" id="KW-0472">Membrane</keyword>
<proteinExistence type="predicted"/>
<evidence type="ECO:0000313" key="4">
    <source>
        <dbReference type="Proteomes" id="UP000826921"/>
    </source>
</evidence>
<reference evidence="3" key="1">
    <citation type="submission" date="2021-07" db="EMBL/GenBank/DDBJ databases">
        <title>Occurrence of streptococci in the human mouth that bind to a non-human glycan.</title>
        <authorList>
            <person name="Cross B."/>
            <person name="Thamadilok S."/>
            <person name="Bensing B."/>
            <person name="Sasmal A."/>
            <person name="Khedri Z."/>
            <person name="Deng L."/>
            <person name="Yu H."/>
            <person name="Mehta A."/>
            <person name="Aluvathingal J."/>
            <person name="Nadendla S."/>
            <person name="Vickerman M."/>
            <person name="Chen X."/>
            <person name="Dewhirst F."/>
            <person name="Gill A."/>
            <person name="Lettrichova I."/>
            <person name="Diaz S."/>
            <person name="Gill S."/>
            <person name="Tettelin H."/>
            <person name="Iverson T."/>
            <person name="Sullam P."/>
            <person name="Varki A."/>
            <person name="Ruhl S."/>
        </authorList>
    </citation>
    <scope>NUCLEOTIDE SEQUENCE</scope>
    <source>
        <strain evidence="3">SK9</strain>
    </source>
</reference>
<evidence type="ECO:0000256" key="2">
    <source>
        <dbReference type="SAM" id="Phobius"/>
    </source>
</evidence>
<sequence>MDSDKFLNKFTYLILCVFVAVVCFGFYKQYEANQNLNDKVFRLERQNAEITEQVDKLNKTIDAEIAKNLKEVADRNNVGG</sequence>
<dbReference type="AlphaFoldDB" id="A0AB35FTL5"/>
<dbReference type="Proteomes" id="UP000826921">
    <property type="component" value="Unassembled WGS sequence"/>
</dbReference>
<comment type="caution">
    <text evidence="3">The sequence shown here is derived from an EMBL/GenBank/DDBJ whole genome shotgun (WGS) entry which is preliminary data.</text>
</comment>
<feature type="coiled-coil region" evidence="1">
    <location>
        <begin position="33"/>
        <end position="67"/>
    </location>
</feature>